<comment type="caution">
    <text evidence="2">The sequence shown here is derived from an EMBL/GenBank/DDBJ whole genome shotgun (WGS) entry which is preliminary data.</text>
</comment>
<organism evidence="2 3">
    <name type="scientific">Tilletia indica</name>
    <dbReference type="NCBI Taxonomy" id="43049"/>
    <lineage>
        <taxon>Eukaryota</taxon>
        <taxon>Fungi</taxon>
        <taxon>Dikarya</taxon>
        <taxon>Basidiomycota</taxon>
        <taxon>Ustilaginomycotina</taxon>
        <taxon>Exobasidiomycetes</taxon>
        <taxon>Tilletiales</taxon>
        <taxon>Tilletiaceae</taxon>
        <taxon>Tilletia</taxon>
    </lineage>
</organism>
<feature type="compositionally biased region" description="Polar residues" evidence="1">
    <location>
        <begin position="426"/>
        <end position="452"/>
    </location>
</feature>
<dbReference type="EMBL" id="LWDF02000377">
    <property type="protein sequence ID" value="KAE8249632.1"/>
    <property type="molecule type" value="Genomic_DNA"/>
</dbReference>
<evidence type="ECO:0000256" key="1">
    <source>
        <dbReference type="SAM" id="MobiDB-lite"/>
    </source>
</evidence>
<dbReference type="AlphaFoldDB" id="A0A8T8SWI5"/>
<feature type="region of interest" description="Disordered" evidence="1">
    <location>
        <begin position="642"/>
        <end position="664"/>
    </location>
</feature>
<keyword evidence="3" id="KW-1185">Reference proteome</keyword>
<dbReference type="Proteomes" id="UP000077521">
    <property type="component" value="Unassembled WGS sequence"/>
</dbReference>
<protein>
    <submittedName>
        <fullName evidence="2">Uncharacterized protein</fullName>
    </submittedName>
</protein>
<feature type="region of interest" description="Disordered" evidence="1">
    <location>
        <begin position="410"/>
        <end position="502"/>
    </location>
</feature>
<feature type="compositionally biased region" description="Polar residues" evidence="1">
    <location>
        <begin position="459"/>
        <end position="476"/>
    </location>
</feature>
<reference evidence="2" key="1">
    <citation type="submission" date="2016-04" db="EMBL/GenBank/DDBJ databases">
        <authorList>
            <person name="Nguyen H.D."/>
            <person name="Samba Siva P."/>
            <person name="Cullis J."/>
            <person name="Levesque C.A."/>
            <person name="Hambleton S."/>
        </authorList>
    </citation>
    <scope>NUCLEOTIDE SEQUENCE</scope>
    <source>
        <strain evidence="2">DAOMC 236416</strain>
    </source>
</reference>
<proteinExistence type="predicted"/>
<gene>
    <name evidence="2" type="ORF">A4X13_0g5132</name>
</gene>
<sequence length="664" mass="71323">MNPTRQSAQAGRMTVGIHWTHVVMRATHSKPTDPAEDLLLTQAIERLSQAVFRAVDGPSPSPSITDNESRNAQDWTRVLVHAALSIPTLQSEVLRFKEAVGCVCEVVFGSVDKPEPATTTSAPEIDDTMKNPHHKDLGATGIESATEHTPVRNDEVSTRSHIQSTIDIPYTPKPKQLSEKIPSPQTLSTPIIINTASNNAKPSSPTSQVVLPASSAPSAVPPEANVSGSSVGTFVNNAASTLLGVSPMVASAPAASDYFWTYPQHTGSATESISTELLNTPSTLNSTQTGAWPQKPGILNLPDNIFDGFDFGSSFLGEDTPTQASRTGRSNVNWLTENDSSMNAAWNTQTRTVLAPVQDTWSQRLEEPDLEPGSNKPDESVGTSQSTSSMADVNSLPILAPAPAPTINKAAETSAKECSKGPLASSGKTTLASGSKGNLTSGSLPGVASTSKIRPPSKVKSTLSQRQTQGKSTINKTRPHVKHKNLPSNASAEKGGDQPTLTFVQTPRAGYARSASRPAESVKGANLLVDMFRDKAGSGEIVPVAQVCRIMGYRVGKNGEKADKVLSKFIVKDRRHLFHSAARKNLSRSHLMLLDASRFIHLGVRHETFKNGDVEEKRVVIFLPDLKNPYYSKEQSALGWNQTDDTFYNSDEEEDSRCDDSDSK</sequence>
<feature type="compositionally biased region" description="Polar residues" evidence="1">
    <location>
        <begin position="381"/>
        <end position="390"/>
    </location>
</feature>
<feature type="region of interest" description="Disordered" evidence="1">
    <location>
        <begin position="366"/>
        <end position="390"/>
    </location>
</feature>
<reference evidence="2" key="2">
    <citation type="journal article" date="2019" name="IMA Fungus">
        <title>Genome sequencing and comparison of five Tilletia species to identify candidate genes for the detection of regulated species infecting wheat.</title>
        <authorList>
            <person name="Nguyen H.D.T."/>
            <person name="Sultana T."/>
            <person name="Kesanakurti P."/>
            <person name="Hambleton S."/>
        </authorList>
    </citation>
    <scope>NUCLEOTIDE SEQUENCE</scope>
    <source>
        <strain evidence="2">DAOMC 236416</strain>
    </source>
</reference>
<name>A0A8T8SWI5_9BASI</name>
<accession>A0A8T8SWI5</accession>
<evidence type="ECO:0000313" key="2">
    <source>
        <dbReference type="EMBL" id="KAE8249632.1"/>
    </source>
</evidence>
<evidence type="ECO:0000313" key="3">
    <source>
        <dbReference type="Proteomes" id="UP000077521"/>
    </source>
</evidence>